<accession>A0A1D9P6M6</accession>
<dbReference type="GO" id="GO:0016787">
    <property type="term" value="F:hydrolase activity"/>
    <property type="evidence" value="ECO:0007669"/>
    <property type="project" value="UniProtKB-KW"/>
</dbReference>
<organism evidence="1 2">
    <name type="scientific">Flavobacterium commune</name>
    <dbReference type="NCBI Taxonomy" id="1306519"/>
    <lineage>
        <taxon>Bacteria</taxon>
        <taxon>Pseudomonadati</taxon>
        <taxon>Bacteroidota</taxon>
        <taxon>Flavobacteriia</taxon>
        <taxon>Flavobacteriales</taxon>
        <taxon>Flavobacteriaceae</taxon>
        <taxon>Flavobacterium</taxon>
    </lineage>
</organism>
<dbReference type="OrthoDB" id="659408at2"/>
<dbReference type="Gene3D" id="3.40.50.1820">
    <property type="entry name" value="alpha/beta hydrolase"/>
    <property type="match status" value="1"/>
</dbReference>
<dbReference type="STRING" id="1306519.BIW12_01505"/>
<dbReference type="KEGG" id="fcm:BIW12_01505"/>
<proteinExistence type="predicted"/>
<evidence type="ECO:0000313" key="1">
    <source>
        <dbReference type="EMBL" id="AOZ98221.1"/>
    </source>
</evidence>
<keyword evidence="2" id="KW-1185">Reference proteome</keyword>
<dbReference type="Proteomes" id="UP000178198">
    <property type="component" value="Chromosome"/>
</dbReference>
<dbReference type="EMBL" id="CP017774">
    <property type="protein sequence ID" value="AOZ98221.1"/>
    <property type="molecule type" value="Genomic_DNA"/>
</dbReference>
<evidence type="ECO:0000313" key="2">
    <source>
        <dbReference type="Proteomes" id="UP000178198"/>
    </source>
</evidence>
<protein>
    <submittedName>
        <fullName evidence="1">Alpha/beta hydrolase</fullName>
    </submittedName>
</protein>
<sequence>MSKIPVYFMPGLAANPLIFERIKLDDTLFEVHYLEWEIPKPKESLGDYAKRMALKIKEENPVLIGVSFGGIVVQEIAKFISVRKLIIISSVKTKFEFPGRIRFARKTLAYKLIPMRLILHFGKLAQFVFGEKFSNRMKLYDTFLSVRDIGYLNWAVEKVVLWNCTVADERVIHIHGDKDWMFPIKNIEKCIVVEGGTHVMIFTKYRWFNTHLSDIILGSSFKNSNPEVSG</sequence>
<gene>
    <name evidence="1" type="ORF">BIW12_01505</name>
</gene>
<dbReference type="AlphaFoldDB" id="A0A1D9P6M6"/>
<dbReference type="SUPFAM" id="SSF53474">
    <property type="entry name" value="alpha/beta-Hydrolases"/>
    <property type="match status" value="1"/>
</dbReference>
<reference evidence="1 2" key="1">
    <citation type="submission" date="2016-10" db="EMBL/GenBank/DDBJ databases">
        <title>Complete Genome Sequence of Flavobacterium sp. PK15.</title>
        <authorList>
            <person name="Ekwe A."/>
            <person name="Kim S.B."/>
        </authorList>
    </citation>
    <scope>NUCLEOTIDE SEQUENCE [LARGE SCALE GENOMIC DNA]</scope>
    <source>
        <strain evidence="1 2">PK15</strain>
    </source>
</reference>
<dbReference type="InterPro" id="IPR029058">
    <property type="entry name" value="AB_hydrolase_fold"/>
</dbReference>
<keyword evidence="1" id="KW-0378">Hydrolase</keyword>
<name>A0A1D9P6M6_9FLAO</name>
<dbReference type="RefSeq" id="WP_071183492.1">
    <property type="nucleotide sequence ID" value="NZ_CP017774.1"/>
</dbReference>